<dbReference type="GO" id="GO:0042578">
    <property type="term" value="F:phosphoric ester hydrolase activity"/>
    <property type="evidence" value="ECO:0007669"/>
    <property type="project" value="UniProtKB-ARBA"/>
</dbReference>
<gene>
    <name evidence="4" type="ORF">NCTC13184_05976</name>
</gene>
<dbReference type="Gene3D" id="3.40.720.10">
    <property type="entry name" value="Alkaline Phosphatase, subunit A"/>
    <property type="match status" value="1"/>
</dbReference>
<evidence type="ECO:0000313" key="5">
    <source>
        <dbReference type="Proteomes" id="UP000255082"/>
    </source>
</evidence>
<evidence type="ECO:0000256" key="3">
    <source>
        <dbReference type="ARBA" id="ARBA00023026"/>
    </source>
</evidence>
<accession>A0A378X3L9</accession>
<reference evidence="4 5" key="1">
    <citation type="submission" date="2018-06" db="EMBL/GenBank/DDBJ databases">
        <authorList>
            <consortium name="Pathogen Informatics"/>
            <person name="Doyle S."/>
        </authorList>
    </citation>
    <scope>NUCLEOTIDE SEQUENCE [LARGE SCALE GENOMIC DNA]</scope>
    <source>
        <strain evidence="4 5">NCTC13184</strain>
    </source>
</reference>
<protein>
    <submittedName>
        <fullName evidence="4">Phosphoesterase family</fullName>
    </submittedName>
</protein>
<dbReference type="EMBL" id="UGRU01000001">
    <property type="protein sequence ID" value="SUA47435.1"/>
    <property type="molecule type" value="Genomic_DNA"/>
</dbReference>
<sequence>MNFDNVAASANQPLAAFPADYSRLPTISFVNPNMCNDMHDCPVAAGDAWLRDNLGRYADWAKANRSLLVVTFDEDEGTAANHIPTIFFGAGVAPGKYGERIDHYSVLRTLEDAYGLAPVAESAHAAPITDVWLPAPGGVPLPSTGSH</sequence>
<keyword evidence="3" id="KW-0843">Virulence</keyword>
<evidence type="ECO:0000256" key="2">
    <source>
        <dbReference type="ARBA" id="ARBA00022801"/>
    </source>
</evidence>
<dbReference type="InterPro" id="IPR017850">
    <property type="entry name" value="Alkaline_phosphatase_core_sf"/>
</dbReference>
<organism evidence="4 5">
    <name type="scientific">Nocardia africana</name>
    <dbReference type="NCBI Taxonomy" id="134964"/>
    <lineage>
        <taxon>Bacteria</taxon>
        <taxon>Bacillati</taxon>
        <taxon>Actinomycetota</taxon>
        <taxon>Actinomycetes</taxon>
        <taxon>Mycobacteriales</taxon>
        <taxon>Nocardiaceae</taxon>
        <taxon>Nocardia</taxon>
    </lineage>
</organism>
<keyword evidence="1" id="KW-0964">Secreted</keyword>
<evidence type="ECO:0000256" key="1">
    <source>
        <dbReference type="ARBA" id="ARBA00022525"/>
    </source>
</evidence>
<proteinExistence type="predicted"/>
<dbReference type="PANTHER" id="PTHR31956">
    <property type="entry name" value="NON-SPECIFIC PHOSPHOLIPASE C4-RELATED"/>
    <property type="match status" value="1"/>
</dbReference>
<dbReference type="PANTHER" id="PTHR31956:SF1">
    <property type="entry name" value="NON-SPECIFIC PHOSPHOLIPASE C1"/>
    <property type="match status" value="1"/>
</dbReference>
<keyword evidence="2" id="KW-0378">Hydrolase</keyword>
<dbReference type="Proteomes" id="UP000255082">
    <property type="component" value="Unassembled WGS sequence"/>
</dbReference>
<name>A0A378X3L9_9NOCA</name>
<evidence type="ECO:0000313" key="4">
    <source>
        <dbReference type="EMBL" id="SUA47435.1"/>
    </source>
</evidence>
<dbReference type="InterPro" id="IPR007312">
    <property type="entry name" value="Phosphoesterase"/>
</dbReference>
<dbReference type="Pfam" id="PF04185">
    <property type="entry name" value="Phosphoesterase"/>
    <property type="match status" value="1"/>
</dbReference>
<dbReference type="AlphaFoldDB" id="A0A378X3L9"/>